<dbReference type="OrthoDB" id="27473at2"/>
<dbReference type="Pfam" id="PF18480">
    <property type="entry name" value="DUF5615"/>
    <property type="match status" value="1"/>
</dbReference>
<proteinExistence type="predicted"/>
<evidence type="ECO:0000313" key="3">
    <source>
        <dbReference type="Proteomes" id="UP000256373"/>
    </source>
</evidence>
<dbReference type="InterPro" id="IPR041049">
    <property type="entry name" value="DUF5615"/>
</dbReference>
<name>A0A3D8Y5P4_9BACT</name>
<protein>
    <recommendedName>
        <fullName evidence="1">DUF5615 domain-containing protein</fullName>
    </recommendedName>
</protein>
<sequence length="88" mass="10391">MRLLIDQNISHRVLPIIQDHFKGIQHVSQLGLLNTNDHEIFMFARNNEFDAIITLDDDFVRLLNLFSSPPKIIWLRTGNCATKIWRKY</sequence>
<dbReference type="RefSeq" id="WP_115833164.1">
    <property type="nucleotide sequence ID" value="NZ_QNUL01000024.1"/>
</dbReference>
<reference evidence="2 3" key="1">
    <citation type="submission" date="2018-07" db="EMBL/GenBank/DDBJ databases">
        <title>Dyadobacter roseus sp. nov., isolated from rose rhizosphere soil.</title>
        <authorList>
            <person name="Chen L."/>
        </authorList>
    </citation>
    <scope>NUCLEOTIDE SEQUENCE [LARGE SCALE GENOMIC DNA]</scope>
    <source>
        <strain evidence="2 3">RS19</strain>
    </source>
</reference>
<dbReference type="EMBL" id="QNUL01000024">
    <property type="protein sequence ID" value="REA57865.1"/>
    <property type="molecule type" value="Genomic_DNA"/>
</dbReference>
<accession>A0A3D8Y5P4</accession>
<comment type="caution">
    <text evidence="2">The sequence shown here is derived from an EMBL/GenBank/DDBJ whole genome shotgun (WGS) entry which is preliminary data.</text>
</comment>
<keyword evidence="3" id="KW-1185">Reference proteome</keyword>
<organism evidence="2 3">
    <name type="scientific">Dyadobacter luteus</name>
    <dbReference type="NCBI Taxonomy" id="2259619"/>
    <lineage>
        <taxon>Bacteria</taxon>
        <taxon>Pseudomonadati</taxon>
        <taxon>Bacteroidota</taxon>
        <taxon>Cytophagia</taxon>
        <taxon>Cytophagales</taxon>
        <taxon>Spirosomataceae</taxon>
        <taxon>Dyadobacter</taxon>
    </lineage>
</organism>
<evidence type="ECO:0000313" key="2">
    <source>
        <dbReference type="EMBL" id="REA57865.1"/>
    </source>
</evidence>
<gene>
    <name evidence="2" type="ORF">DSL64_22325</name>
</gene>
<dbReference type="Proteomes" id="UP000256373">
    <property type="component" value="Unassembled WGS sequence"/>
</dbReference>
<feature type="domain" description="DUF5615" evidence="1">
    <location>
        <begin position="1"/>
        <end position="83"/>
    </location>
</feature>
<dbReference type="AlphaFoldDB" id="A0A3D8Y5P4"/>
<evidence type="ECO:0000259" key="1">
    <source>
        <dbReference type="Pfam" id="PF18480"/>
    </source>
</evidence>